<feature type="compositionally biased region" description="Polar residues" evidence="1">
    <location>
        <begin position="39"/>
        <end position="53"/>
    </location>
</feature>
<feature type="compositionally biased region" description="Basic residues" evidence="1">
    <location>
        <begin position="1"/>
        <end position="10"/>
    </location>
</feature>
<dbReference type="GeneID" id="98180995"/>
<protein>
    <submittedName>
        <fullName evidence="2">Uncharacterized protein</fullName>
    </submittedName>
</protein>
<sequence>MLPSHQKPRGHSNCSSDPSSAASIAHVPQLSELDRQEIVPSTTQPESQQFGSITRSKVAKLNAGGLVGIDTAAGQGTQEAAHTPRRSSRLAAQNRRTSVGTCAPVARSSPRDAGLPTAEVSLAPKQQVADENEKPQPPGGADGGEPRRRIPQMISAFAARLNSKLQPLIVPAQRVWHQIVSPLALRLYSRTMPVMLSAPRMSQQTVPAPRSNRYRRAVIFVFLSVYLYRLTQRWPLPDPPPPPPQPPARINATLSFSPGCRREILNLRIMPVLEDCRAPARILMHLLLSHKFSPTNERSYRALEDVYEACSYLARDYKRASCYLDMLVGHANSEVSQLKSCRRKEFEEHVWGPYAEDDGDGSQYDDLELVGDVNRHEAVVLNRSAALFITDLYSERLPELVNLRFLMGTSKIQDLRGILQEIKHDAEKLAEHVEYIISSHWVAAARSGVDPDNNILRAGRPGLMRRAVFLATRLPWEHRCLRRSSEPPKGDDDLDILSGTDAANADSEIRYFGYSRRAKFHPIYHDIPVLGPVLRMFEGILPPTYEYHYYASAWRCILDIRRIVETEVLPLVRQTQADASAALALLDTGVEAVWEKLHDQLEELSAGRGWEFVEIVQIGKTPDGHLVESSKAAAVPLEGLRNVTMWRRMFLPMGHVGLNLLDETIERLALGDLD</sequence>
<accession>A0ABQ0GQM9</accession>
<evidence type="ECO:0000256" key="1">
    <source>
        <dbReference type="SAM" id="MobiDB-lite"/>
    </source>
</evidence>
<dbReference type="Proteomes" id="UP001628179">
    <property type="component" value="Unassembled WGS sequence"/>
</dbReference>
<feature type="region of interest" description="Disordered" evidence="1">
    <location>
        <begin position="74"/>
        <end position="148"/>
    </location>
</feature>
<evidence type="ECO:0000313" key="2">
    <source>
        <dbReference type="EMBL" id="GAB1320043.1"/>
    </source>
</evidence>
<feature type="compositionally biased region" description="Low complexity" evidence="1">
    <location>
        <begin position="12"/>
        <end position="25"/>
    </location>
</feature>
<feature type="region of interest" description="Disordered" evidence="1">
    <location>
        <begin position="1"/>
        <end position="53"/>
    </location>
</feature>
<reference evidence="2 3" key="1">
    <citation type="submission" date="2024-09" db="EMBL/GenBank/DDBJ databases">
        <title>Itraconazole resistance in Madurella fahalii resulting from another homologue of gene encoding cytochrome P450 14-alpha sterol demethylase (CYP51).</title>
        <authorList>
            <person name="Yoshioka I."/>
            <person name="Fahal A.H."/>
            <person name="Kaneko S."/>
            <person name="Yaguchi T."/>
        </authorList>
    </citation>
    <scope>NUCLEOTIDE SEQUENCE [LARGE SCALE GENOMIC DNA]</scope>
    <source>
        <strain evidence="2 3">IFM 68171</strain>
    </source>
</reference>
<evidence type="ECO:0000313" key="3">
    <source>
        <dbReference type="Proteomes" id="UP001628179"/>
    </source>
</evidence>
<gene>
    <name evidence="2" type="ORF">MFIFM68171_10253</name>
</gene>
<organism evidence="2 3">
    <name type="scientific">Madurella fahalii</name>
    <dbReference type="NCBI Taxonomy" id="1157608"/>
    <lineage>
        <taxon>Eukaryota</taxon>
        <taxon>Fungi</taxon>
        <taxon>Dikarya</taxon>
        <taxon>Ascomycota</taxon>
        <taxon>Pezizomycotina</taxon>
        <taxon>Sordariomycetes</taxon>
        <taxon>Sordariomycetidae</taxon>
        <taxon>Sordariales</taxon>
        <taxon>Sordariales incertae sedis</taxon>
        <taxon>Madurella</taxon>
    </lineage>
</organism>
<feature type="compositionally biased region" description="Polar residues" evidence="1">
    <location>
        <begin position="90"/>
        <end position="100"/>
    </location>
</feature>
<name>A0ABQ0GQM9_9PEZI</name>
<dbReference type="EMBL" id="BAAFSV010000006">
    <property type="protein sequence ID" value="GAB1320043.1"/>
    <property type="molecule type" value="Genomic_DNA"/>
</dbReference>
<proteinExistence type="predicted"/>
<comment type="caution">
    <text evidence="2">The sequence shown here is derived from an EMBL/GenBank/DDBJ whole genome shotgun (WGS) entry which is preliminary data.</text>
</comment>
<dbReference type="RefSeq" id="XP_070921773.1">
    <property type="nucleotide sequence ID" value="XM_071065672.1"/>
</dbReference>
<keyword evidence="3" id="KW-1185">Reference proteome</keyword>